<dbReference type="AlphaFoldDB" id="A0A2M7Q9M3"/>
<gene>
    <name evidence="1" type="ORF">COY93_03345</name>
</gene>
<dbReference type="EMBL" id="PFLC01000040">
    <property type="protein sequence ID" value="PIY62423.1"/>
    <property type="molecule type" value="Genomic_DNA"/>
</dbReference>
<comment type="caution">
    <text evidence="1">The sequence shown here is derived from an EMBL/GenBank/DDBJ whole genome shotgun (WGS) entry which is preliminary data.</text>
</comment>
<organism evidence="1 2">
    <name type="scientific">Candidatus Uhrbacteria bacterium CG_4_10_14_0_8_um_filter_58_22</name>
    <dbReference type="NCBI Taxonomy" id="1975029"/>
    <lineage>
        <taxon>Bacteria</taxon>
        <taxon>Candidatus Uhriibacteriota</taxon>
    </lineage>
</organism>
<proteinExistence type="predicted"/>
<name>A0A2M7Q9M3_9BACT</name>
<sequence>MELYADRALVLGGAAVVMDGPIDDYLEWLRSVGIGPETVIRVPDPSPVRSILDDASLALRIGELARQQGGVQVFDVTEREEDLVRMLDLPPGMFFGPPSGLARQAGNKAELRRLAERLGLRGMFPEYRIVDPALSDIYPAVHWILSSVRPQFVVLKVPDSASGDGMIRLDLTREWPDAVNDFLRKVTGEIIVEAGYDHWPMSVQWHVDASGCHTVGFSDQLIVNDFTHVGNVISSGDLLHVRPEDAELMTSMTWPLVEYFRTRGYRGVIGFDFMLTLDGRRLLLLECNARVTAMTYALGVAGQISERCPRWSIVMSRLRVGQSISDFSILKRRLGNLMFDERTGVLPFNVRCLGLDQPNCVVCCVSSDIGRSTELLQLATRATATE</sequence>
<evidence type="ECO:0008006" key="3">
    <source>
        <dbReference type="Google" id="ProtNLM"/>
    </source>
</evidence>
<evidence type="ECO:0000313" key="2">
    <source>
        <dbReference type="Proteomes" id="UP000230973"/>
    </source>
</evidence>
<protein>
    <recommendedName>
        <fullName evidence="3">ATP-grasp domain-containing protein</fullName>
    </recommendedName>
</protein>
<dbReference type="SUPFAM" id="SSF56059">
    <property type="entry name" value="Glutathione synthetase ATP-binding domain-like"/>
    <property type="match status" value="1"/>
</dbReference>
<evidence type="ECO:0000313" key="1">
    <source>
        <dbReference type="EMBL" id="PIY62423.1"/>
    </source>
</evidence>
<reference evidence="2" key="1">
    <citation type="submission" date="2017-09" db="EMBL/GenBank/DDBJ databases">
        <title>Depth-based differentiation of microbial function through sediment-hosted aquifers and enrichment of novel symbionts in the deep terrestrial subsurface.</title>
        <authorList>
            <person name="Probst A.J."/>
            <person name="Ladd B."/>
            <person name="Jarett J.K."/>
            <person name="Geller-Mcgrath D.E."/>
            <person name="Sieber C.M.K."/>
            <person name="Emerson J.B."/>
            <person name="Anantharaman K."/>
            <person name="Thomas B.C."/>
            <person name="Malmstrom R."/>
            <person name="Stieglmeier M."/>
            <person name="Klingl A."/>
            <person name="Woyke T."/>
            <person name="Ryan C.M."/>
            <person name="Banfield J.F."/>
        </authorList>
    </citation>
    <scope>NUCLEOTIDE SEQUENCE [LARGE SCALE GENOMIC DNA]</scope>
</reference>
<accession>A0A2M7Q9M3</accession>
<dbReference type="Proteomes" id="UP000230973">
    <property type="component" value="Unassembled WGS sequence"/>
</dbReference>
<dbReference type="Gene3D" id="3.30.470.20">
    <property type="entry name" value="ATP-grasp fold, B domain"/>
    <property type="match status" value="1"/>
</dbReference>